<sequence length="168" mass="19668">MAGHSLIPLLQLDWENPNRQKAFNEWKDFMASYMVINKIPANEQWNYILLSSGPKGRDLLIASGITEDNKTNPDSAWSVYEEHMIEKPNKWVQRIKLQSFSQGENETIEEFVLRLKTKADKCSFSTTNVKEERITEQIIKGSKYQEEKKTAREDRPHNRTSHRDSKKL</sequence>
<evidence type="ECO:0000313" key="3">
    <source>
        <dbReference type="Proteomes" id="UP001283361"/>
    </source>
</evidence>
<dbReference type="AlphaFoldDB" id="A0AAE0XUI4"/>
<dbReference type="EMBL" id="JAWDGP010007635">
    <property type="protein sequence ID" value="KAK3710638.1"/>
    <property type="molecule type" value="Genomic_DNA"/>
</dbReference>
<dbReference type="PANTHER" id="PTHR33198:SF20">
    <property type="entry name" value="RETROTRANSPOSON GAG DOMAIN-CONTAINING PROTEIN"/>
    <property type="match status" value="1"/>
</dbReference>
<evidence type="ECO:0000313" key="2">
    <source>
        <dbReference type="EMBL" id="KAK3710638.1"/>
    </source>
</evidence>
<feature type="region of interest" description="Disordered" evidence="1">
    <location>
        <begin position="140"/>
        <end position="168"/>
    </location>
</feature>
<gene>
    <name evidence="2" type="ORF">RRG08_034174</name>
</gene>
<evidence type="ECO:0000256" key="1">
    <source>
        <dbReference type="SAM" id="MobiDB-lite"/>
    </source>
</evidence>
<proteinExistence type="predicted"/>
<dbReference type="Proteomes" id="UP001283361">
    <property type="component" value="Unassembled WGS sequence"/>
</dbReference>
<name>A0AAE0XUI4_9GAST</name>
<dbReference type="PANTHER" id="PTHR33198">
    <property type="entry name" value="ANK_REP_REGION DOMAIN-CONTAINING PROTEIN-RELATED"/>
    <property type="match status" value="1"/>
</dbReference>
<protein>
    <submittedName>
        <fullName evidence="2">Uncharacterized protein</fullName>
    </submittedName>
</protein>
<keyword evidence="3" id="KW-1185">Reference proteome</keyword>
<reference evidence="2" key="1">
    <citation type="journal article" date="2023" name="G3 (Bethesda)">
        <title>A reference genome for the long-term kleptoplast-retaining sea slug Elysia crispata morphotype clarki.</title>
        <authorList>
            <person name="Eastman K.E."/>
            <person name="Pendleton A.L."/>
            <person name="Shaikh M.A."/>
            <person name="Suttiyut T."/>
            <person name="Ogas R."/>
            <person name="Tomko P."/>
            <person name="Gavelis G."/>
            <person name="Widhalm J.R."/>
            <person name="Wisecaver J.H."/>
        </authorList>
    </citation>
    <scope>NUCLEOTIDE SEQUENCE</scope>
    <source>
        <strain evidence="2">ECLA1</strain>
    </source>
</reference>
<comment type="caution">
    <text evidence="2">The sequence shown here is derived from an EMBL/GenBank/DDBJ whole genome shotgun (WGS) entry which is preliminary data.</text>
</comment>
<accession>A0AAE0XUI4</accession>
<organism evidence="2 3">
    <name type="scientific">Elysia crispata</name>
    <name type="common">lettuce slug</name>
    <dbReference type="NCBI Taxonomy" id="231223"/>
    <lineage>
        <taxon>Eukaryota</taxon>
        <taxon>Metazoa</taxon>
        <taxon>Spiralia</taxon>
        <taxon>Lophotrochozoa</taxon>
        <taxon>Mollusca</taxon>
        <taxon>Gastropoda</taxon>
        <taxon>Heterobranchia</taxon>
        <taxon>Euthyneura</taxon>
        <taxon>Panpulmonata</taxon>
        <taxon>Sacoglossa</taxon>
        <taxon>Placobranchoidea</taxon>
        <taxon>Plakobranchidae</taxon>
        <taxon>Elysia</taxon>
    </lineage>
</organism>
<feature type="compositionally biased region" description="Basic and acidic residues" evidence="1">
    <location>
        <begin position="143"/>
        <end position="168"/>
    </location>
</feature>